<dbReference type="RefSeq" id="XP_018075133.1">
    <property type="nucleotide sequence ID" value="XM_018219513.1"/>
</dbReference>
<evidence type="ECO:0000313" key="4">
    <source>
        <dbReference type="Proteomes" id="UP000070700"/>
    </source>
</evidence>
<dbReference type="OrthoDB" id="4770059at2759"/>
<keyword evidence="2" id="KW-1133">Transmembrane helix</keyword>
<gene>
    <name evidence="3" type="ORF">LY89DRAFT_730795</name>
</gene>
<name>A0A194XKS4_MOLSC</name>
<reference evidence="3 4" key="1">
    <citation type="submission" date="2015-10" db="EMBL/GenBank/DDBJ databases">
        <title>Full genome of DAOMC 229536 Phialocephala scopiformis, a fungal endophyte of spruce producing the potent anti-insectan compound rugulosin.</title>
        <authorList>
            <consortium name="DOE Joint Genome Institute"/>
            <person name="Walker A.K."/>
            <person name="Frasz S.L."/>
            <person name="Seifert K.A."/>
            <person name="Miller J.D."/>
            <person name="Mondo S.J."/>
            <person name="Labutti K."/>
            <person name="Lipzen A."/>
            <person name="Dockter R."/>
            <person name="Kennedy M."/>
            <person name="Grigoriev I.V."/>
            <person name="Spatafora J.W."/>
        </authorList>
    </citation>
    <scope>NUCLEOTIDE SEQUENCE [LARGE SCALE GENOMIC DNA]</scope>
    <source>
        <strain evidence="3 4">CBS 120377</strain>
    </source>
</reference>
<sequence>MVSQTAMVVTTTNSWTITNLGPITAAWTPPPSCYETTTWNSNLNTLYIYDLLPSDDWNCMPPIAGKTSNYPTPNFPSIGFGNLLYYWPATCPNGWSTANTNAQSTVGNVTACCPTRFGYNGGLCEHVRPDGTGTGAVITNIMDASDRGHSPTTVFATTLSVVPSWLPIWAYPIYIMEQPGYSASTQRNSSVSLLNSHTKHLSGGAKAGIAVSILVVVFSISAGVFFYFRRRGLQRRQRQSQQELTGITNGYDRGQVISTTIGHTAGEQTDDPTSSEKEPDLPEYKSSFSRDRIRPEIEHLETAHDGVECRPSTIHVKTSSAVVAAINPSPSTRLPPTSDYRLGR</sequence>
<keyword evidence="4" id="KW-1185">Reference proteome</keyword>
<dbReference type="AlphaFoldDB" id="A0A194XKS4"/>
<organism evidence="3 4">
    <name type="scientific">Mollisia scopiformis</name>
    <name type="common">Conifer needle endophyte fungus</name>
    <name type="synonym">Phialocephala scopiformis</name>
    <dbReference type="NCBI Taxonomy" id="149040"/>
    <lineage>
        <taxon>Eukaryota</taxon>
        <taxon>Fungi</taxon>
        <taxon>Dikarya</taxon>
        <taxon>Ascomycota</taxon>
        <taxon>Pezizomycotina</taxon>
        <taxon>Leotiomycetes</taxon>
        <taxon>Helotiales</taxon>
        <taxon>Mollisiaceae</taxon>
        <taxon>Mollisia</taxon>
    </lineage>
</organism>
<dbReference type="InParanoid" id="A0A194XKS4"/>
<proteinExistence type="predicted"/>
<feature type="region of interest" description="Disordered" evidence="1">
    <location>
        <begin position="263"/>
        <end position="294"/>
    </location>
</feature>
<evidence type="ECO:0000256" key="2">
    <source>
        <dbReference type="SAM" id="Phobius"/>
    </source>
</evidence>
<feature type="compositionally biased region" description="Basic and acidic residues" evidence="1">
    <location>
        <begin position="274"/>
        <end position="294"/>
    </location>
</feature>
<keyword evidence="2" id="KW-0812">Transmembrane</keyword>
<protein>
    <submittedName>
        <fullName evidence="3">Uncharacterized protein</fullName>
    </submittedName>
</protein>
<dbReference type="GeneID" id="28829239"/>
<dbReference type="EMBL" id="KQ947409">
    <property type="protein sequence ID" value="KUJ20778.1"/>
    <property type="molecule type" value="Genomic_DNA"/>
</dbReference>
<evidence type="ECO:0000256" key="1">
    <source>
        <dbReference type="SAM" id="MobiDB-lite"/>
    </source>
</evidence>
<evidence type="ECO:0000313" key="3">
    <source>
        <dbReference type="EMBL" id="KUJ20778.1"/>
    </source>
</evidence>
<feature type="transmembrane region" description="Helical" evidence="2">
    <location>
        <begin position="207"/>
        <end position="228"/>
    </location>
</feature>
<dbReference type="Proteomes" id="UP000070700">
    <property type="component" value="Unassembled WGS sequence"/>
</dbReference>
<dbReference type="KEGG" id="psco:LY89DRAFT_730795"/>
<keyword evidence="2" id="KW-0472">Membrane</keyword>
<accession>A0A194XKS4</accession>